<dbReference type="CDD" id="cd00093">
    <property type="entry name" value="HTH_XRE"/>
    <property type="match status" value="1"/>
</dbReference>
<evidence type="ECO:0000259" key="2">
    <source>
        <dbReference type="PROSITE" id="PS50943"/>
    </source>
</evidence>
<dbReference type="EMBL" id="VULZ01000009">
    <property type="protein sequence ID" value="MSS15221.1"/>
    <property type="molecule type" value="Genomic_DNA"/>
</dbReference>
<gene>
    <name evidence="3" type="ORF">FYJ35_09275</name>
</gene>
<keyword evidence="1" id="KW-0238">DNA-binding</keyword>
<dbReference type="Proteomes" id="UP000481852">
    <property type="component" value="Unassembled WGS sequence"/>
</dbReference>
<dbReference type="PROSITE" id="PS50943">
    <property type="entry name" value="HTH_CROC1"/>
    <property type="match status" value="1"/>
</dbReference>
<evidence type="ECO:0000313" key="4">
    <source>
        <dbReference type="Proteomes" id="UP000481852"/>
    </source>
</evidence>
<dbReference type="RefSeq" id="WP_154525833.1">
    <property type="nucleotide sequence ID" value="NZ_VULZ01000009.1"/>
</dbReference>
<accession>A0A6L5X4D7</accession>
<dbReference type="PANTHER" id="PTHR46558:SF13">
    <property type="entry name" value="HTH-TYPE TRANSCRIPTIONAL REGULATOR IMMR"/>
    <property type="match status" value="1"/>
</dbReference>
<dbReference type="Pfam" id="PF01381">
    <property type="entry name" value="HTH_3"/>
    <property type="match status" value="1"/>
</dbReference>
<dbReference type="AlphaFoldDB" id="A0A6L5X4D7"/>
<evidence type="ECO:0000313" key="3">
    <source>
        <dbReference type="EMBL" id="MSS15221.1"/>
    </source>
</evidence>
<dbReference type="InterPro" id="IPR001387">
    <property type="entry name" value="Cro/C1-type_HTH"/>
</dbReference>
<reference evidence="3 4" key="1">
    <citation type="submission" date="2019-08" db="EMBL/GenBank/DDBJ databases">
        <title>In-depth cultivation of the pig gut microbiome towards novel bacterial diversity and tailored functional studies.</title>
        <authorList>
            <person name="Wylensek D."/>
            <person name="Hitch T.C.A."/>
            <person name="Clavel T."/>
        </authorList>
    </citation>
    <scope>NUCLEOTIDE SEQUENCE [LARGE SCALE GENOMIC DNA]</scope>
    <source>
        <strain evidence="3 4">Oil+RF-744-WCA-WT-11</strain>
    </source>
</reference>
<dbReference type="InterPro" id="IPR010982">
    <property type="entry name" value="Lambda_DNA-bd_dom_sf"/>
</dbReference>
<name>A0A6L5X4D7_9FIRM</name>
<comment type="caution">
    <text evidence="3">The sequence shown here is derived from an EMBL/GenBank/DDBJ whole genome shotgun (WGS) entry which is preliminary data.</text>
</comment>
<sequence>MKKHELSRIMKAASQNKLRKLLQESYALPTSAPEKNQLLNSDDFSERIWELRREKGLTQKELAERIGVSAETVKKWESTERIYPNAAALCKLSTLFNVDIEYLITDTEVRRRAEVSAADYTGLSSESIERIRKLPLLLTQTLDALLQYGDGTRLSAQTFTGLLMSATAAKEASGQNPSEVDKDEYELQRDYDLALFNASNDLTAMLRALYPLKSRNVPESL</sequence>
<evidence type="ECO:0000256" key="1">
    <source>
        <dbReference type="ARBA" id="ARBA00023125"/>
    </source>
</evidence>
<protein>
    <submittedName>
        <fullName evidence="3">Helix-turn-helix transcriptional regulator</fullName>
    </submittedName>
</protein>
<keyword evidence="4" id="KW-1185">Reference proteome</keyword>
<dbReference type="PANTHER" id="PTHR46558">
    <property type="entry name" value="TRACRIPTIONAL REGULATORY PROTEIN-RELATED-RELATED"/>
    <property type="match status" value="1"/>
</dbReference>
<organism evidence="3 4">
    <name type="scientific">Porcincola intestinalis</name>
    <dbReference type="NCBI Taxonomy" id="2606632"/>
    <lineage>
        <taxon>Bacteria</taxon>
        <taxon>Bacillati</taxon>
        <taxon>Bacillota</taxon>
        <taxon>Clostridia</taxon>
        <taxon>Lachnospirales</taxon>
        <taxon>Lachnospiraceae</taxon>
        <taxon>Porcincola</taxon>
    </lineage>
</organism>
<dbReference type="SMART" id="SM00530">
    <property type="entry name" value="HTH_XRE"/>
    <property type="match status" value="1"/>
</dbReference>
<dbReference type="Gene3D" id="1.10.260.40">
    <property type="entry name" value="lambda repressor-like DNA-binding domains"/>
    <property type="match status" value="1"/>
</dbReference>
<dbReference type="GO" id="GO:0003677">
    <property type="term" value="F:DNA binding"/>
    <property type="evidence" value="ECO:0007669"/>
    <property type="project" value="UniProtKB-KW"/>
</dbReference>
<proteinExistence type="predicted"/>
<feature type="domain" description="HTH cro/C1-type" evidence="2">
    <location>
        <begin position="48"/>
        <end position="103"/>
    </location>
</feature>
<dbReference type="SUPFAM" id="SSF47413">
    <property type="entry name" value="lambda repressor-like DNA-binding domains"/>
    <property type="match status" value="1"/>
</dbReference>